<proteinExistence type="predicted"/>
<reference evidence="1 2" key="1">
    <citation type="submission" date="2020-03" db="EMBL/GenBank/DDBJ databases">
        <title>Whole genome shotgun sequence of Phytohabitans houttuyneae NBRC 108639.</title>
        <authorList>
            <person name="Komaki H."/>
            <person name="Tamura T."/>
        </authorList>
    </citation>
    <scope>NUCLEOTIDE SEQUENCE [LARGE SCALE GENOMIC DNA]</scope>
    <source>
        <strain evidence="1 2">NBRC 108639</strain>
    </source>
</reference>
<evidence type="ECO:0008006" key="3">
    <source>
        <dbReference type="Google" id="ProtNLM"/>
    </source>
</evidence>
<protein>
    <recommendedName>
        <fullName evidence="3">Nucleoside 2-deoxyribosyltransferase</fullName>
    </recommendedName>
</protein>
<dbReference type="RefSeq" id="WP_173055737.1">
    <property type="nucleotide sequence ID" value="NZ_BAABGO010000006.1"/>
</dbReference>
<dbReference type="AlphaFoldDB" id="A0A6V8K2R8"/>
<dbReference type="EMBL" id="BLPF01000001">
    <property type="protein sequence ID" value="GFJ78014.1"/>
    <property type="molecule type" value="Genomic_DNA"/>
</dbReference>
<dbReference type="Gene3D" id="3.40.50.450">
    <property type="match status" value="1"/>
</dbReference>
<reference evidence="1 2" key="2">
    <citation type="submission" date="2020-03" db="EMBL/GenBank/DDBJ databases">
        <authorList>
            <person name="Ichikawa N."/>
            <person name="Kimura A."/>
            <person name="Kitahashi Y."/>
            <person name="Uohara A."/>
        </authorList>
    </citation>
    <scope>NUCLEOTIDE SEQUENCE [LARGE SCALE GENOMIC DNA]</scope>
    <source>
        <strain evidence="1 2">NBRC 108639</strain>
    </source>
</reference>
<comment type="caution">
    <text evidence="1">The sequence shown here is derived from an EMBL/GenBank/DDBJ whole genome shotgun (WGS) entry which is preliminary data.</text>
</comment>
<sequence length="145" mass="15885">MTPIVYVIMPVGSDPAYERRRAAIERVTATLGLAALLPADRLHAEMPFDLDHARRDLRRARVVVADLTLERPSCYYEVGLAQALSRRVVLVAERGTAIHQAHDRDKVIFYDSLDDLSAKLTKVLRPIATAAAKATTKAPAKAAGI</sequence>
<organism evidence="1 2">
    <name type="scientific">Phytohabitans houttuyneae</name>
    <dbReference type="NCBI Taxonomy" id="1076126"/>
    <lineage>
        <taxon>Bacteria</taxon>
        <taxon>Bacillati</taxon>
        <taxon>Actinomycetota</taxon>
        <taxon>Actinomycetes</taxon>
        <taxon>Micromonosporales</taxon>
        <taxon>Micromonosporaceae</taxon>
    </lineage>
</organism>
<evidence type="ECO:0000313" key="1">
    <source>
        <dbReference type="EMBL" id="GFJ78014.1"/>
    </source>
</evidence>
<dbReference type="Proteomes" id="UP000482800">
    <property type="component" value="Unassembled WGS sequence"/>
</dbReference>
<keyword evidence="2" id="KW-1185">Reference proteome</keyword>
<name>A0A6V8K2R8_9ACTN</name>
<accession>A0A6V8K2R8</accession>
<gene>
    <name evidence="1" type="ORF">Phou_021940</name>
</gene>
<evidence type="ECO:0000313" key="2">
    <source>
        <dbReference type="Proteomes" id="UP000482800"/>
    </source>
</evidence>